<evidence type="ECO:0000256" key="1">
    <source>
        <dbReference type="PROSITE-ProRule" id="PRU00047"/>
    </source>
</evidence>
<dbReference type="InterPro" id="IPR045358">
    <property type="entry name" value="Ty3_capsid"/>
</dbReference>
<dbReference type="SUPFAM" id="SSF56672">
    <property type="entry name" value="DNA/RNA polymerases"/>
    <property type="match status" value="1"/>
</dbReference>
<dbReference type="Gene3D" id="3.10.10.10">
    <property type="entry name" value="HIV Type 1 Reverse Transcriptase, subunit A, domain 1"/>
    <property type="match status" value="1"/>
</dbReference>
<feature type="compositionally biased region" description="Low complexity" evidence="2">
    <location>
        <begin position="105"/>
        <end position="125"/>
    </location>
</feature>
<comment type="caution">
    <text evidence="4">The sequence shown here is derived from an EMBL/GenBank/DDBJ whole genome shotgun (WGS) entry which is preliminary data.</text>
</comment>
<dbReference type="InterPro" id="IPR001878">
    <property type="entry name" value="Znf_CCHC"/>
</dbReference>
<dbReference type="Proteomes" id="UP001151760">
    <property type="component" value="Unassembled WGS sequence"/>
</dbReference>
<accession>A0ABQ5CWY8</accession>
<keyword evidence="1" id="KW-0479">Metal-binding</keyword>
<gene>
    <name evidence="4" type="ORF">Tco_0922030</name>
</gene>
<feature type="compositionally biased region" description="Polar residues" evidence="2">
    <location>
        <begin position="899"/>
        <end position="917"/>
    </location>
</feature>
<keyword evidence="4" id="KW-0695">RNA-directed DNA polymerase</keyword>
<dbReference type="PROSITE" id="PS50158">
    <property type="entry name" value="ZF_CCHC"/>
    <property type="match status" value="2"/>
</dbReference>
<keyword evidence="4" id="KW-0548">Nucleotidyltransferase</keyword>
<dbReference type="InterPro" id="IPR053134">
    <property type="entry name" value="RNA-dir_DNA_polymerase"/>
</dbReference>
<dbReference type="CDD" id="cd01647">
    <property type="entry name" value="RT_LTR"/>
    <property type="match status" value="1"/>
</dbReference>
<dbReference type="GO" id="GO:0003964">
    <property type="term" value="F:RNA-directed DNA polymerase activity"/>
    <property type="evidence" value="ECO:0007669"/>
    <property type="project" value="UniProtKB-KW"/>
</dbReference>
<feature type="domain" description="CCHC-type" evidence="3">
    <location>
        <begin position="196"/>
        <end position="210"/>
    </location>
</feature>
<dbReference type="InterPro" id="IPR036875">
    <property type="entry name" value="Znf_CCHC_sf"/>
</dbReference>
<feature type="region of interest" description="Disordered" evidence="2">
    <location>
        <begin position="637"/>
        <end position="662"/>
    </location>
</feature>
<feature type="compositionally biased region" description="Pro residues" evidence="2">
    <location>
        <begin position="920"/>
        <end position="938"/>
    </location>
</feature>
<evidence type="ECO:0000259" key="3">
    <source>
        <dbReference type="PROSITE" id="PS50158"/>
    </source>
</evidence>
<feature type="region of interest" description="Disordered" evidence="2">
    <location>
        <begin position="899"/>
        <end position="958"/>
    </location>
</feature>
<protein>
    <submittedName>
        <fullName evidence="4">Reverse transcriptase domain-containing protein</fullName>
    </submittedName>
</protein>
<feature type="compositionally biased region" description="Basic and acidic residues" evidence="2">
    <location>
        <begin position="1023"/>
        <end position="1047"/>
    </location>
</feature>
<keyword evidence="1" id="KW-0862">Zinc</keyword>
<organism evidence="4 5">
    <name type="scientific">Tanacetum coccineum</name>
    <dbReference type="NCBI Taxonomy" id="301880"/>
    <lineage>
        <taxon>Eukaryota</taxon>
        <taxon>Viridiplantae</taxon>
        <taxon>Streptophyta</taxon>
        <taxon>Embryophyta</taxon>
        <taxon>Tracheophyta</taxon>
        <taxon>Spermatophyta</taxon>
        <taxon>Magnoliopsida</taxon>
        <taxon>eudicotyledons</taxon>
        <taxon>Gunneridae</taxon>
        <taxon>Pentapetalae</taxon>
        <taxon>asterids</taxon>
        <taxon>campanulids</taxon>
        <taxon>Asterales</taxon>
        <taxon>Asteraceae</taxon>
        <taxon>Asteroideae</taxon>
        <taxon>Anthemideae</taxon>
        <taxon>Anthemidinae</taxon>
        <taxon>Tanacetum</taxon>
    </lineage>
</organism>
<reference evidence="4" key="2">
    <citation type="submission" date="2022-01" db="EMBL/GenBank/DDBJ databases">
        <authorList>
            <person name="Yamashiro T."/>
            <person name="Shiraishi A."/>
            <person name="Satake H."/>
            <person name="Nakayama K."/>
        </authorList>
    </citation>
    <scope>NUCLEOTIDE SEQUENCE</scope>
</reference>
<dbReference type="EMBL" id="BQNB010014720">
    <property type="protein sequence ID" value="GJT31611.1"/>
    <property type="molecule type" value="Genomic_DNA"/>
</dbReference>
<keyword evidence="4" id="KW-0808">Transferase</keyword>
<evidence type="ECO:0000313" key="4">
    <source>
        <dbReference type="EMBL" id="GJT31611.1"/>
    </source>
</evidence>
<feature type="region of interest" description="Disordered" evidence="2">
    <location>
        <begin position="999"/>
        <end position="1062"/>
    </location>
</feature>
<feature type="compositionally biased region" description="Basic residues" evidence="2">
    <location>
        <begin position="999"/>
        <end position="1022"/>
    </location>
</feature>
<name>A0ABQ5CWY8_9ASTR</name>
<dbReference type="InterPro" id="IPR043502">
    <property type="entry name" value="DNA/RNA_pol_sf"/>
</dbReference>
<dbReference type="PANTHER" id="PTHR24559">
    <property type="entry name" value="TRANSPOSON TY3-I GAG-POL POLYPROTEIN"/>
    <property type="match status" value="1"/>
</dbReference>
<dbReference type="SUPFAM" id="SSF57756">
    <property type="entry name" value="Retrovirus zinc finger-like domains"/>
    <property type="match status" value="1"/>
</dbReference>
<dbReference type="Pfam" id="PF19259">
    <property type="entry name" value="Ty3_capsid"/>
    <property type="match status" value="1"/>
</dbReference>
<keyword evidence="1" id="KW-0863">Zinc-finger</keyword>
<keyword evidence="5" id="KW-1185">Reference proteome</keyword>
<reference evidence="4" key="1">
    <citation type="journal article" date="2022" name="Int. J. Mol. Sci.">
        <title>Draft Genome of Tanacetum Coccineum: Genomic Comparison of Closely Related Tanacetum-Family Plants.</title>
        <authorList>
            <person name="Yamashiro T."/>
            <person name="Shiraishi A."/>
            <person name="Nakayama K."/>
            <person name="Satake H."/>
        </authorList>
    </citation>
    <scope>NUCLEOTIDE SEQUENCE</scope>
</reference>
<feature type="domain" description="CCHC-type" evidence="3">
    <location>
        <begin position="165"/>
        <end position="179"/>
    </location>
</feature>
<dbReference type="PANTHER" id="PTHR24559:SF427">
    <property type="entry name" value="RNA-DIRECTED DNA POLYMERASE"/>
    <property type="match status" value="1"/>
</dbReference>
<proteinExistence type="predicted"/>
<feature type="region of interest" description="Disordered" evidence="2">
    <location>
        <begin position="104"/>
        <end position="125"/>
    </location>
</feature>
<dbReference type="Pfam" id="PF00098">
    <property type="entry name" value="zf-CCHC"/>
    <property type="match status" value="2"/>
</dbReference>
<sequence>MENELWNLRVKEMYISSYTTCFNELALLCPGMVPTEQKKIKAYIRGLSENIKGEVTSSEPTTLNKAVWMAHTLMEQKVKARAEREADNKKRKWGIQGQDYKRFVNNNRNNNQNQYRNTNRNNQNNLRQGNVRAMTNVGNQNTHEAGQNVKCNKCGMQHYGNYPIKCNKCGKIGHKARECWSKVVATGANTQPIVTCYGCGEKGHIQANCPAKNNPGRSGARRQAYALRDGDQNLGPNVVTVVEKEPTERRLEDVPVICEFPDVFPEDLPGLPPSRQVEFKIELLQELSDKGFIRPSSSPWGAPVLFVKKKGGSFHMCIDYRELNKLTIKKSLYYSIRIDDLFDQLPRTRYGHYEFQVMPFGLTNATAVFMDLMNRVMELVDADAEKGHRVCIPAITGRLKCGRVILSRKEMEKALKGEIFVLRIKTSCSHEVLGISPKGLGTQWTKVPLTTPETVEPFGLCMGESVDRQFVRVRSRQKSYADLKRRLTELSRRTSHVNVTMEGVIVLVNVEVNCFMNDDVVIPLDEVQLDNKLHFVEELVEIMDRETLRGSCGELDAQPTPPDEGVMVPNNFLEFLVVSISRLLSFLLYLIIMANVPSNDPNVDAPANVPAPANLENAPAQPVGHGDGFHPWVGGNIPNNQNGWMEEDPEEDPEEDRTTSKGYSGKIDEEVYDIIFGSYKKSWCEMFEGIDEEDKYVSEILKKFDFASVKTASTPIETQKPLVKDEEANDVDVHLYRYQSHSTPQDLSFKVLSKIKFSDYAGANLDRKSTTGGCQFLGRRLITWQCKKQTIVATSTTEAEYVAAASCCGQVLWIQNQMLDYGFNFMNTKITLITESTICILTKHISSKTKHIAIRHHFIRDGYEKKLIQDESSFHKRLSVEQPSRLSCNLLVEQSKISPLTKPDSSSAQPSEVQFEQQPDPSPSPSPSPSLTPSPTPIVPDSILEPTGENLGDHSSNDQAKEIKLLKAKITKLKKQAKPVIKHHKEYLKIISLQQRFPKKSFSKKQRVHKKSVSKQGRKKAKGKSEVHRDPLTDRPKVSTDESKVSTDEQVEGTEDKVSTDEQVEARIEADRILAEKLQEQEREQFTIEERAKFLHDTIAAQRKFLARQRSEAIRNRPPTKNQLRNQMMTYLKHVGNFKHSELKTPDEDKEVDYEILDKKYPIIDWKTENLGSKPQFDESKRSEEINMNVVTRSKIRFLQKVYDKVLWEINSIKFNPNVNKMFLELTDIKESSQ</sequence>
<dbReference type="SMART" id="SM00343">
    <property type="entry name" value="ZnF_C2HC"/>
    <property type="match status" value="2"/>
</dbReference>
<feature type="compositionally biased region" description="Acidic residues" evidence="2">
    <location>
        <begin position="645"/>
        <end position="655"/>
    </location>
</feature>
<dbReference type="Gene3D" id="4.10.60.10">
    <property type="entry name" value="Zinc finger, CCHC-type"/>
    <property type="match status" value="1"/>
</dbReference>
<dbReference type="CDD" id="cd09272">
    <property type="entry name" value="RNase_HI_RT_Ty1"/>
    <property type="match status" value="1"/>
</dbReference>
<evidence type="ECO:0000256" key="2">
    <source>
        <dbReference type="SAM" id="MobiDB-lite"/>
    </source>
</evidence>
<evidence type="ECO:0000313" key="5">
    <source>
        <dbReference type="Proteomes" id="UP001151760"/>
    </source>
</evidence>